<dbReference type="EMBL" id="AP017372">
    <property type="protein sequence ID" value="BAU58319.1"/>
    <property type="molecule type" value="Genomic_DNA"/>
</dbReference>
<dbReference type="AlphaFoldDB" id="A0A0X8XA80"/>
<protein>
    <submittedName>
        <fullName evidence="2">Uncharacterized protein</fullName>
    </submittedName>
</protein>
<name>A0A0X8XA80_HALHR</name>
<evidence type="ECO:0000313" key="3">
    <source>
        <dbReference type="Proteomes" id="UP000218890"/>
    </source>
</evidence>
<dbReference type="Proteomes" id="UP000218890">
    <property type="component" value="Chromosome"/>
</dbReference>
<feature type="transmembrane region" description="Helical" evidence="1">
    <location>
        <begin position="24"/>
        <end position="41"/>
    </location>
</feature>
<organism evidence="2 3">
    <name type="scientific">Halorhodospira halochloris</name>
    <name type="common">Ectothiorhodospira halochloris</name>
    <dbReference type="NCBI Taxonomy" id="1052"/>
    <lineage>
        <taxon>Bacteria</taxon>
        <taxon>Pseudomonadati</taxon>
        <taxon>Pseudomonadota</taxon>
        <taxon>Gammaproteobacteria</taxon>
        <taxon>Chromatiales</taxon>
        <taxon>Ectothiorhodospiraceae</taxon>
        <taxon>Halorhodospira</taxon>
    </lineage>
</organism>
<accession>A0A0X8XA80</accession>
<evidence type="ECO:0000256" key="1">
    <source>
        <dbReference type="SAM" id="Phobius"/>
    </source>
</evidence>
<keyword evidence="1" id="KW-0812">Transmembrane</keyword>
<evidence type="ECO:0000313" key="2">
    <source>
        <dbReference type="EMBL" id="BAU58319.1"/>
    </source>
</evidence>
<sequence length="123" mass="13995">MLAALSVALLTALTFPLLGAANGWLVVLFILAVTAALFPDYRLWRRAERVDTCHFAPNGMIYLRTKSGRRMVATLRASFVHPYLVVICLRASDKQLYCLTLPRFLFAENCHRALRERVCAIRR</sequence>
<keyword evidence="3" id="KW-1185">Reference proteome</keyword>
<reference evidence="2" key="1">
    <citation type="submission" date="2016-02" db="EMBL/GenBank/DDBJ databases">
        <title>Halorhodospira halochloris DSM-1059 complete genome, version 2.</title>
        <authorList>
            <person name="Tsukatani Y."/>
        </authorList>
    </citation>
    <scope>NUCLEOTIDE SEQUENCE</scope>
    <source>
        <strain evidence="2">DSM 1059</strain>
    </source>
</reference>
<keyword evidence="1" id="KW-1133">Transmembrane helix</keyword>
<proteinExistence type="predicted"/>
<keyword evidence="1" id="KW-0472">Membrane</keyword>
<dbReference type="KEGG" id="hhk:HH1059_16080"/>
<gene>
    <name evidence="2" type="ORF">HH1059_16080</name>
</gene>